<dbReference type="PANTHER" id="PTHR12283">
    <property type="entry name" value="GLUTAMINYL-PEPTIDE CYCLOTRANSFERASE"/>
    <property type="match status" value="1"/>
</dbReference>
<dbReference type="RefSeq" id="WP_219428243.1">
    <property type="nucleotide sequence ID" value="NZ_JAHXRD010000019.1"/>
</dbReference>
<feature type="domain" description="Peptidase M28" evidence="4">
    <location>
        <begin position="112"/>
        <end position="340"/>
    </location>
</feature>
<proteinExistence type="predicted"/>
<sequence>MKKSMKIMLGVVVAAVAIGGLHYYKQGSKNVENTEEVEEIEKVTPVGPSFNADSAYSFVKAQCDFGPRDMNSRGHERCAQWIVKKFKEYGCKVTTQDATLTGYDGTKLKSSNIIASINPEATTRILLCAHWDSRPWADNDPDSTNWHKPILAANDAASGVAVMLELARIIHNNKGDKALNAQLGIDFVCFDAEDWGTPQWANTPDNADSWALGAQYWSKNLPRGYEARYGILLDMVGGVGARFYREGMSMQYASAIVNKVWRAAKAVGFGSYFPQQDGGMITDDHVPINQFAKIPTIDIIPYYPDCQQSSFGPTWHTLADNMENIDKNTLKAVGQTMVQVIYSEK</sequence>
<dbReference type="Proteomes" id="UP001196873">
    <property type="component" value="Unassembled WGS sequence"/>
</dbReference>
<keyword evidence="1" id="KW-0808">Transferase</keyword>
<keyword evidence="3" id="KW-0812">Transmembrane</keyword>
<dbReference type="GO" id="GO:0016603">
    <property type="term" value="F:glutaminyl-peptide cyclotransferase activity"/>
    <property type="evidence" value="ECO:0007669"/>
    <property type="project" value="TreeGrafter"/>
</dbReference>
<evidence type="ECO:0000313" key="5">
    <source>
        <dbReference type="EMBL" id="MBW4866341.1"/>
    </source>
</evidence>
<protein>
    <submittedName>
        <fullName evidence="5">M28 family peptidase</fullName>
    </submittedName>
</protein>
<keyword evidence="3" id="KW-1133">Transmembrane helix</keyword>
<dbReference type="AlphaFoldDB" id="A0AAW4NTA8"/>
<gene>
    <name evidence="5" type="ORF">KZY68_10060</name>
</gene>
<evidence type="ECO:0000256" key="1">
    <source>
        <dbReference type="ARBA" id="ARBA00022679"/>
    </source>
</evidence>
<feature type="transmembrane region" description="Helical" evidence="3">
    <location>
        <begin position="7"/>
        <end position="24"/>
    </location>
</feature>
<keyword evidence="2" id="KW-0012">Acyltransferase</keyword>
<comment type="caution">
    <text evidence="5">The sequence shown here is derived from an EMBL/GenBank/DDBJ whole genome shotgun (WGS) entry which is preliminary data.</text>
</comment>
<name>A0AAW4NTA8_9BACT</name>
<dbReference type="InterPro" id="IPR007484">
    <property type="entry name" value="Peptidase_M28"/>
</dbReference>
<evidence type="ECO:0000313" key="6">
    <source>
        <dbReference type="Proteomes" id="UP001196873"/>
    </source>
</evidence>
<dbReference type="EMBL" id="JAHXRF010000015">
    <property type="protein sequence ID" value="MBW4866341.1"/>
    <property type="molecule type" value="Genomic_DNA"/>
</dbReference>
<organism evidence="5 6">
    <name type="scientific">Segatella salivae</name>
    <dbReference type="NCBI Taxonomy" id="228604"/>
    <lineage>
        <taxon>Bacteria</taxon>
        <taxon>Pseudomonadati</taxon>
        <taxon>Bacteroidota</taxon>
        <taxon>Bacteroidia</taxon>
        <taxon>Bacteroidales</taxon>
        <taxon>Prevotellaceae</taxon>
        <taxon>Segatella</taxon>
    </lineage>
</organism>
<accession>A0AAW4NTA8</accession>
<dbReference type="InterPro" id="IPR040234">
    <property type="entry name" value="QC/QCL"/>
</dbReference>
<evidence type="ECO:0000256" key="2">
    <source>
        <dbReference type="ARBA" id="ARBA00023315"/>
    </source>
</evidence>
<dbReference type="Pfam" id="PF04389">
    <property type="entry name" value="Peptidase_M28"/>
    <property type="match status" value="1"/>
</dbReference>
<evidence type="ECO:0000259" key="4">
    <source>
        <dbReference type="Pfam" id="PF04389"/>
    </source>
</evidence>
<evidence type="ECO:0000256" key="3">
    <source>
        <dbReference type="SAM" id="Phobius"/>
    </source>
</evidence>
<keyword evidence="3" id="KW-0472">Membrane</keyword>
<dbReference type="PANTHER" id="PTHR12283:SF6">
    <property type="entry name" value="GLUTAMINYL-PEPTIDE CYCLOTRANSFERASE-RELATED"/>
    <property type="match status" value="1"/>
</dbReference>
<reference evidence="5" key="1">
    <citation type="submission" date="2021-07" db="EMBL/GenBank/DDBJ databases">
        <title>Genomic diversity and antimicrobial resistance of Prevotella spp. isolated from chronic lung disease airways.</title>
        <authorList>
            <person name="Webb K.A."/>
            <person name="Olagoke O.S."/>
            <person name="Baird T."/>
            <person name="Neill J."/>
            <person name="Pham A."/>
            <person name="Wells T.J."/>
            <person name="Ramsay K.A."/>
            <person name="Bell S.C."/>
            <person name="Sarovich D.S."/>
            <person name="Price E.P."/>
        </authorList>
    </citation>
    <scope>NUCLEOTIDE SEQUENCE</scope>
    <source>
        <strain evidence="5">SCHI0047.S.3</strain>
    </source>
</reference>
<dbReference type="GO" id="GO:0008270">
    <property type="term" value="F:zinc ion binding"/>
    <property type="evidence" value="ECO:0007669"/>
    <property type="project" value="TreeGrafter"/>
</dbReference>